<dbReference type="InterPro" id="IPR050923">
    <property type="entry name" value="Cell_Proc_Reg/RNA_Proc"/>
</dbReference>
<organism evidence="3 4">
    <name type="scientific">Eshraghiella crossota DSM 2876</name>
    <dbReference type="NCBI Taxonomy" id="511680"/>
    <lineage>
        <taxon>Bacteria</taxon>
        <taxon>Bacillati</taxon>
        <taxon>Bacillota</taxon>
        <taxon>Clostridia</taxon>
        <taxon>Lachnospirales</taxon>
        <taxon>Lachnospiraceae</taxon>
        <taxon>Eshraghiella</taxon>
    </lineage>
</organism>
<evidence type="ECO:0000313" key="4">
    <source>
        <dbReference type="Proteomes" id="UP000006238"/>
    </source>
</evidence>
<dbReference type="SMART" id="SM00240">
    <property type="entry name" value="FHA"/>
    <property type="match status" value="1"/>
</dbReference>
<proteinExistence type="predicted"/>
<keyword evidence="4" id="KW-1185">Reference proteome</keyword>
<dbReference type="STRING" id="45851.BHV86_01465"/>
<feature type="domain" description="FHA" evidence="2">
    <location>
        <begin position="333"/>
        <end position="383"/>
    </location>
</feature>
<evidence type="ECO:0000259" key="2">
    <source>
        <dbReference type="PROSITE" id="PS50006"/>
    </source>
</evidence>
<dbReference type="AlphaFoldDB" id="D4S317"/>
<dbReference type="PROSITE" id="PS50006">
    <property type="entry name" value="FHA_DOMAIN"/>
    <property type="match status" value="1"/>
</dbReference>
<feature type="transmembrane region" description="Helical" evidence="1">
    <location>
        <begin position="242"/>
        <end position="266"/>
    </location>
</feature>
<dbReference type="InterPro" id="IPR008984">
    <property type="entry name" value="SMAD_FHA_dom_sf"/>
</dbReference>
<keyword evidence="1" id="KW-0812">Transmembrane</keyword>
<evidence type="ECO:0000256" key="1">
    <source>
        <dbReference type="SAM" id="Phobius"/>
    </source>
</evidence>
<dbReference type="Pfam" id="PF00498">
    <property type="entry name" value="FHA"/>
    <property type="match status" value="1"/>
</dbReference>
<gene>
    <name evidence="3" type="ORF">BUTYVIB_02469</name>
</gene>
<feature type="transmembrane region" description="Helical" evidence="1">
    <location>
        <begin position="213"/>
        <end position="236"/>
    </location>
</feature>
<dbReference type="CDD" id="cd00060">
    <property type="entry name" value="FHA"/>
    <property type="match status" value="1"/>
</dbReference>
<dbReference type="EMBL" id="ABWN01000042">
    <property type="protein sequence ID" value="EFF67386.1"/>
    <property type="molecule type" value="Genomic_DNA"/>
</dbReference>
<dbReference type="InterPro" id="IPR000253">
    <property type="entry name" value="FHA_dom"/>
</dbReference>
<dbReference type="HOGENOM" id="CLU_036067_0_0_9"/>
<dbReference type="SUPFAM" id="SSF49879">
    <property type="entry name" value="SMAD/FHA domain"/>
    <property type="match status" value="1"/>
</dbReference>
<name>D4S317_9FIRM</name>
<dbReference type="Pfam" id="PF19909">
    <property type="entry name" value="DUF6382"/>
    <property type="match status" value="1"/>
</dbReference>
<reference evidence="3 4" key="1">
    <citation type="submission" date="2010-02" db="EMBL/GenBank/DDBJ databases">
        <authorList>
            <person name="Weinstock G."/>
            <person name="Sodergren E."/>
            <person name="Clifton S."/>
            <person name="Fulton L."/>
            <person name="Fulton B."/>
            <person name="Courtney L."/>
            <person name="Fronick C."/>
            <person name="Harrison M."/>
            <person name="Strong C."/>
            <person name="Farmer C."/>
            <person name="Delahaunty K."/>
            <person name="Markovic C."/>
            <person name="Hall O."/>
            <person name="Minx P."/>
            <person name="Tomlinson C."/>
            <person name="Mitreva M."/>
            <person name="Nelson J."/>
            <person name="Hou S."/>
            <person name="Wollam A."/>
            <person name="Pepin K.H."/>
            <person name="Johnson M."/>
            <person name="Bhonagiri V."/>
            <person name="Zhang X."/>
            <person name="Suruliraj S."/>
            <person name="Warren W."/>
            <person name="Chinwalla A."/>
            <person name="Mardis E.R."/>
            <person name="Wilson R.K."/>
        </authorList>
    </citation>
    <scope>NUCLEOTIDE SEQUENCE [LARGE SCALE GENOMIC DNA]</scope>
    <source>
        <strain evidence="3 4">DSM 2876</strain>
    </source>
</reference>
<keyword evidence="1" id="KW-0472">Membrane</keyword>
<dbReference type="GeneID" id="98917113"/>
<keyword evidence="1" id="KW-1133">Transmembrane helix</keyword>
<accession>D4S317</accession>
<protein>
    <submittedName>
        <fullName evidence="3">FHA domain protein</fullName>
    </submittedName>
</protein>
<dbReference type="RefSeq" id="WP_005604669.1">
    <property type="nucleotide sequence ID" value="NZ_GG663525.1"/>
</dbReference>
<evidence type="ECO:0000313" key="3">
    <source>
        <dbReference type="EMBL" id="EFF67386.1"/>
    </source>
</evidence>
<dbReference type="Proteomes" id="UP000006238">
    <property type="component" value="Unassembled WGS sequence"/>
</dbReference>
<dbReference type="eggNOG" id="COG1716">
    <property type="taxonomic scope" value="Bacteria"/>
</dbReference>
<dbReference type="InterPro" id="IPR045962">
    <property type="entry name" value="DUF6382"/>
</dbReference>
<comment type="caution">
    <text evidence="3">The sequence shown here is derived from an EMBL/GenBank/DDBJ whole genome shotgun (WGS) entry which is preliminary data.</text>
</comment>
<dbReference type="PANTHER" id="PTHR23308">
    <property type="entry name" value="NUCLEAR INHIBITOR OF PROTEIN PHOSPHATASE-1"/>
    <property type="match status" value="1"/>
</dbReference>
<sequence length="407" mass="46696">MEINFKRENSGSYMEICGEPETDSFEMKMMCSNNITGFLPVSVRQINNKAIYMYNITGKNNIRECYAKDKISGRNLYSLIECLKNILKQTENYILNEAGLRLAPEYIYKDINSDTYYFTYFPEEGRTLWEELKELFEFIITVVAHTDNEAVTIAYGIYKRLCTNVTSIEELFKIEHTQEPEKYEVKTETIVQKEIIPEVREEEKEVEDKLKKYMVFAGIGGLGAISMIFLFFLLSGNARPKMLSGAFCGIVCAVFGAGSYYLYYWYGKHKSEFTKIITEEVAIPYTRDNVRITVPEKKENNLTTILSSDMPLKPMLQWQEGGLLRKYNVEDDTVIGSSAEKADCVVEGNGISRIHAKIIKEDSVYYIKDLNSTNGTRVNGELLATYRLMPLSVNDRITVGNIDLIFH</sequence>
<dbReference type="Gene3D" id="2.60.200.20">
    <property type="match status" value="1"/>
</dbReference>